<dbReference type="AlphaFoldDB" id="A0A5J4TYB3"/>
<dbReference type="EMBL" id="SNRW01023759">
    <property type="protein sequence ID" value="KAA6362762.1"/>
    <property type="molecule type" value="Genomic_DNA"/>
</dbReference>
<evidence type="ECO:0000313" key="2">
    <source>
        <dbReference type="Proteomes" id="UP000324800"/>
    </source>
</evidence>
<evidence type="ECO:0000313" key="1">
    <source>
        <dbReference type="EMBL" id="KAA6362762.1"/>
    </source>
</evidence>
<dbReference type="Proteomes" id="UP000324800">
    <property type="component" value="Unassembled WGS sequence"/>
</dbReference>
<sequence length="174" mass="19773">KQIINTPNFLNSLIKLAEFKFNNDTNKEDDNQSLQIRNKSKQCLDSIHIQGDEQVQVELVTNGYPRVLVSIINTAGGNEQEQDQGIHEGLINISWFIGKILEGRQTDRYDPQTPLSPQPILLKSCLEQIIDEGENEEIEAQLVNKQEGYGYNIMGNANWGKRLILNFFVDRSNG</sequence>
<organism evidence="1 2">
    <name type="scientific">Streblomastix strix</name>
    <dbReference type="NCBI Taxonomy" id="222440"/>
    <lineage>
        <taxon>Eukaryota</taxon>
        <taxon>Metamonada</taxon>
        <taxon>Preaxostyla</taxon>
        <taxon>Oxymonadida</taxon>
        <taxon>Streblomastigidae</taxon>
        <taxon>Streblomastix</taxon>
    </lineage>
</organism>
<accession>A0A5J4TYB3</accession>
<gene>
    <name evidence="1" type="ORF">EZS28_041711</name>
</gene>
<comment type="caution">
    <text evidence="1">The sequence shown here is derived from an EMBL/GenBank/DDBJ whole genome shotgun (WGS) entry which is preliminary data.</text>
</comment>
<name>A0A5J4TYB3_9EUKA</name>
<reference evidence="1 2" key="1">
    <citation type="submission" date="2019-03" db="EMBL/GenBank/DDBJ databases">
        <title>Single cell metagenomics reveals metabolic interactions within the superorganism composed of flagellate Streblomastix strix and complex community of Bacteroidetes bacteria on its surface.</title>
        <authorList>
            <person name="Treitli S.C."/>
            <person name="Kolisko M."/>
            <person name="Husnik F."/>
            <person name="Keeling P."/>
            <person name="Hampl V."/>
        </authorList>
    </citation>
    <scope>NUCLEOTIDE SEQUENCE [LARGE SCALE GENOMIC DNA]</scope>
    <source>
        <strain evidence="1">ST1C</strain>
    </source>
</reference>
<protein>
    <submittedName>
        <fullName evidence="1">Uncharacterized protein</fullName>
    </submittedName>
</protein>
<feature type="non-terminal residue" evidence="1">
    <location>
        <position position="1"/>
    </location>
</feature>
<proteinExistence type="predicted"/>